<keyword evidence="2" id="KW-0472">Membrane</keyword>
<dbReference type="EMBL" id="JACKTY010000009">
    <property type="protein sequence ID" value="MCV7224710.1"/>
    <property type="molecule type" value="Genomic_DNA"/>
</dbReference>
<proteinExistence type="predicted"/>
<keyword evidence="2" id="KW-1133">Transmembrane helix</keyword>
<gene>
    <name evidence="3" type="ORF">H7J73_01450</name>
</gene>
<organism evidence="3 4">
    <name type="scientific">Mycolicibacterium komossense</name>
    <dbReference type="NCBI Taxonomy" id="1779"/>
    <lineage>
        <taxon>Bacteria</taxon>
        <taxon>Bacillati</taxon>
        <taxon>Actinomycetota</taxon>
        <taxon>Actinomycetes</taxon>
        <taxon>Mycobacteriales</taxon>
        <taxon>Mycobacteriaceae</taxon>
        <taxon>Mycolicibacterium</taxon>
    </lineage>
</organism>
<keyword evidence="2" id="KW-0812">Transmembrane</keyword>
<comment type="caution">
    <text evidence="3">The sequence shown here is derived from an EMBL/GenBank/DDBJ whole genome shotgun (WGS) entry which is preliminary data.</text>
</comment>
<reference evidence="3 4" key="1">
    <citation type="journal article" date="2022" name="BMC Genomics">
        <title>Comparative genome analysis of mycobacteria focusing on tRNA and non-coding RNA.</title>
        <authorList>
            <person name="Behra P.R.K."/>
            <person name="Pettersson B.M.F."/>
            <person name="Ramesh M."/>
            <person name="Das S."/>
            <person name="Dasgupta S."/>
            <person name="Kirsebom L.A."/>
        </authorList>
    </citation>
    <scope>NUCLEOTIDE SEQUENCE [LARGE SCALE GENOMIC DNA]</scope>
    <source>
        <strain evidence="3 4">DSM 44078</strain>
    </source>
</reference>
<evidence type="ECO:0008006" key="5">
    <source>
        <dbReference type="Google" id="ProtNLM"/>
    </source>
</evidence>
<keyword evidence="4" id="KW-1185">Reference proteome</keyword>
<evidence type="ECO:0000313" key="3">
    <source>
        <dbReference type="EMBL" id="MCV7224710.1"/>
    </source>
</evidence>
<evidence type="ECO:0000256" key="1">
    <source>
        <dbReference type="SAM" id="MobiDB-lite"/>
    </source>
</evidence>
<evidence type="ECO:0000256" key="2">
    <source>
        <dbReference type="SAM" id="Phobius"/>
    </source>
</evidence>
<feature type="region of interest" description="Disordered" evidence="1">
    <location>
        <begin position="1"/>
        <end position="37"/>
    </location>
</feature>
<dbReference type="Proteomes" id="UP001526201">
    <property type="component" value="Unassembled WGS sequence"/>
</dbReference>
<dbReference type="RefSeq" id="WP_264065459.1">
    <property type="nucleotide sequence ID" value="NZ_JACKTY010000009.1"/>
</dbReference>
<accession>A0ABT3C5I0</accession>
<protein>
    <recommendedName>
        <fullName evidence="5">Alanine rich protein</fullName>
    </recommendedName>
</protein>
<name>A0ABT3C5I0_9MYCO</name>
<sequence length="184" mass="17994">MTAAAIPHTGAVVNSPPDPAGGHQVIEPPAGATHSVRPGDRRLRLIAAITGLAAVVAAIGVGTAALVRSPAAMTSTVTTANFITVSVPPAAVPLSAPQIAGLLGEPPDFGALGEPARRASCLTGLGYPGTTTILGATPVQINNRPGVLLVLEGDSPAMLTALAVAPNCSSAGTGLLADTAVPRP</sequence>
<feature type="transmembrane region" description="Helical" evidence="2">
    <location>
        <begin position="45"/>
        <end position="67"/>
    </location>
</feature>
<evidence type="ECO:0000313" key="4">
    <source>
        <dbReference type="Proteomes" id="UP001526201"/>
    </source>
</evidence>